<keyword evidence="3" id="KW-1185">Reference proteome</keyword>
<accession>A0A9Q3IJS5</accession>
<reference evidence="2" key="1">
    <citation type="submission" date="2021-03" db="EMBL/GenBank/DDBJ databases">
        <title>Draft genome sequence of rust myrtle Austropuccinia psidii MF-1, a brazilian biotype.</title>
        <authorList>
            <person name="Quecine M.C."/>
            <person name="Pachon D.M.R."/>
            <person name="Bonatelli M.L."/>
            <person name="Correr F.H."/>
            <person name="Franceschini L.M."/>
            <person name="Leite T.F."/>
            <person name="Margarido G.R.A."/>
            <person name="Almeida C.A."/>
            <person name="Ferrarezi J.A."/>
            <person name="Labate C.A."/>
        </authorList>
    </citation>
    <scope>NUCLEOTIDE SEQUENCE</scope>
    <source>
        <strain evidence="2">MF-1</strain>
    </source>
</reference>
<evidence type="ECO:0000313" key="3">
    <source>
        <dbReference type="Proteomes" id="UP000765509"/>
    </source>
</evidence>
<sequence length="167" mass="19000">MAHVWWHATICLSWFLGIVKDPNASQENPYACPESRHLTHKTLRCKSLCWGSLLPMPTANYAFPGSQHFKRKILTLVQVPKNSNNSLCRGSLLTAPKLPYAGAGSQCFTRKSSPLCRFPKIQTIAYAREGFQQFTPKSLCLYRLPKLHTHMYRFLTIQTIPYAWAAS</sequence>
<evidence type="ECO:0008006" key="4">
    <source>
        <dbReference type="Google" id="ProtNLM"/>
    </source>
</evidence>
<dbReference type="Proteomes" id="UP000765509">
    <property type="component" value="Unassembled WGS sequence"/>
</dbReference>
<proteinExistence type="predicted"/>
<dbReference type="AlphaFoldDB" id="A0A9Q3IJS5"/>
<evidence type="ECO:0000313" key="2">
    <source>
        <dbReference type="EMBL" id="MBW0545756.1"/>
    </source>
</evidence>
<organism evidence="2 3">
    <name type="scientific">Austropuccinia psidii MF-1</name>
    <dbReference type="NCBI Taxonomy" id="1389203"/>
    <lineage>
        <taxon>Eukaryota</taxon>
        <taxon>Fungi</taxon>
        <taxon>Dikarya</taxon>
        <taxon>Basidiomycota</taxon>
        <taxon>Pucciniomycotina</taxon>
        <taxon>Pucciniomycetes</taxon>
        <taxon>Pucciniales</taxon>
        <taxon>Sphaerophragmiaceae</taxon>
        <taxon>Austropuccinia</taxon>
    </lineage>
</organism>
<protein>
    <recommendedName>
        <fullName evidence="4">Secreted protein</fullName>
    </recommendedName>
</protein>
<keyword evidence="1" id="KW-0732">Signal</keyword>
<dbReference type="EMBL" id="AVOT02050716">
    <property type="protein sequence ID" value="MBW0545756.1"/>
    <property type="molecule type" value="Genomic_DNA"/>
</dbReference>
<evidence type="ECO:0000256" key="1">
    <source>
        <dbReference type="SAM" id="SignalP"/>
    </source>
</evidence>
<comment type="caution">
    <text evidence="2">The sequence shown here is derived from an EMBL/GenBank/DDBJ whole genome shotgun (WGS) entry which is preliminary data.</text>
</comment>
<feature type="chain" id="PRO_5040485333" description="Secreted protein" evidence="1">
    <location>
        <begin position="25"/>
        <end position="167"/>
    </location>
</feature>
<gene>
    <name evidence="2" type="ORF">O181_085471</name>
</gene>
<feature type="signal peptide" evidence="1">
    <location>
        <begin position="1"/>
        <end position="24"/>
    </location>
</feature>
<name>A0A9Q3IJS5_9BASI</name>